<comment type="caution">
    <text evidence="1">The sequence shown here is derived from an EMBL/GenBank/DDBJ whole genome shotgun (WGS) entry which is preliminary data.</text>
</comment>
<sequence length="99" mass="10539">MSLTPIEVEGRQVLAIEVKLPKTNLLVVTTAKGYIMCGALDVQLLNDKVADRGIIAGRAVGVRNIEQLLEAPLESVTLAAEKLGIKAGMKGKDAILKML</sequence>
<reference evidence="1 2" key="1">
    <citation type="submission" date="2023-07" db="EMBL/GenBank/DDBJ databases">
        <title>Genomic Encyclopedia of Type Strains, Phase IV (KMG-IV): sequencing the most valuable type-strain genomes for metagenomic binning, comparative biology and taxonomic classification.</title>
        <authorList>
            <person name="Goeker M."/>
        </authorList>
    </citation>
    <scope>NUCLEOTIDE SEQUENCE [LARGE SCALE GENOMIC DNA]</scope>
    <source>
        <strain evidence="1 2">DSM 17740</strain>
    </source>
</reference>
<proteinExistence type="predicted"/>
<dbReference type="SUPFAM" id="SSF102891">
    <property type="entry name" value="Hypothetical protein Ta1206"/>
    <property type="match status" value="1"/>
</dbReference>
<name>A0ABU0CP41_9BACI</name>
<dbReference type="InterPro" id="IPR014931">
    <property type="entry name" value="DUF1805"/>
</dbReference>
<keyword evidence="2" id="KW-1185">Reference proteome</keyword>
<dbReference type="EMBL" id="JAUSUQ010000003">
    <property type="protein sequence ID" value="MDQ0338180.1"/>
    <property type="molecule type" value="Genomic_DNA"/>
</dbReference>
<dbReference type="InterPro" id="IPR036493">
    <property type="entry name" value="YunC_sf"/>
</dbReference>
<dbReference type="Proteomes" id="UP001232445">
    <property type="component" value="Unassembled WGS sequence"/>
</dbReference>
<dbReference type="Gene3D" id="3.30.1980.10">
    <property type="entry name" value="Hypothetical protein YunC"/>
    <property type="match status" value="1"/>
</dbReference>
<gene>
    <name evidence="1" type="ORF">J2S00_000964</name>
</gene>
<organism evidence="1 2">
    <name type="scientific">Caldalkalibacillus uzonensis</name>
    <dbReference type="NCBI Taxonomy" id="353224"/>
    <lineage>
        <taxon>Bacteria</taxon>
        <taxon>Bacillati</taxon>
        <taxon>Bacillota</taxon>
        <taxon>Bacilli</taxon>
        <taxon>Bacillales</taxon>
        <taxon>Bacillaceae</taxon>
        <taxon>Caldalkalibacillus</taxon>
    </lineage>
</organism>
<dbReference type="Pfam" id="PF08827">
    <property type="entry name" value="DUF1805"/>
    <property type="match status" value="1"/>
</dbReference>
<evidence type="ECO:0000313" key="2">
    <source>
        <dbReference type="Proteomes" id="UP001232445"/>
    </source>
</evidence>
<accession>A0ABU0CP41</accession>
<evidence type="ECO:0000313" key="1">
    <source>
        <dbReference type="EMBL" id="MDQ0338180.1"/>
    </source>
</evidence>
<protein>
    <submittedName>
        <fullName evidence="1">Uncharacterized protein YunC (DUF1805 family)</fullName>
    </submittedName>
</protein>